<dbReference type="Gene3D" id="3.90.1530.30">
    <property type="match status" value="1"/>
</dbReference>
<dbReference type="SUPFAM" id="SSF110849">
    <property type="entry name" value="ParB/Sulfiredoxin"/>
    <property type="match status" value="1"/>
</dbReference>
<accession>A0A0P9DAK6</accession>
<sequence length="413" mass="45713">MIGGVSALLIEMSTTKRQLDQIAAIKARVGGLPSTPPKDGQPAAASATAAQQESEIDRAAQARSHFTGRVEHLVANRAIEHIPTGHIAPDLRPEMRQPRMVPLPEELVVRGAVPPAYQELVAELRDLGASLTRRQLQPIVVYPGSSQQYPAARYLILIGQRRWTAAHLVGMLSIDAVVIDPPSPLDRVSLQYAENEDREDFSDMERAWALQQFRQAMGDEQTPITDAMTHLGIKRSRAYQLLRLLAFTPAQQQTIALLRLQERQILSLTDAFHQGKLSQPQVSEILQRLSEIAAERALANTTAADQETTQVGEAPRRSGIDAATVARLVARMIDQQTPPSNTVVPRWYAPLRQNVSGATRNLRRAFDRVDKLGPQEARELRDDLHNLQTQVGRLLERVGQVQTDNAEKEVANG</sequence>
<feature type="region of interest" description="Disordered" evidence="1">
    <location>
        <begin position="30"/>
        <end position="61"/>
    </location>
</feature>
<dbReference type="PATRIC" id="fig|186479.3.peg.5538"/>
<name>A0A0P9DAK6_9CHLR</name>
<dbReference type="SMART" id="SM00470">
    <property type="entry name" value="ParB"/>
    <property type="match status" value="1"/>
</dbReference>
<dbReference type="Pfam" id="PF02195">
    <property type="entry name" value="ParB_N"/>
    <property type="match status" value="1"/>
</dbReference>
<dbReference type="InterPro" id="IPR050336">
    <property type="entry name" value="Chromosome_partition/occlusion"/>
</dbReference>
<dbReference type="PANTHER" id="PTHR33375">
    <property type="entry name" value="CHROMOSOME-PARTITIONING PROTEIN PARB-RELATED"/>
    <property type="match status" value="1"/>
</dbReference>
<evidence type="ECO:0000259" key="2">
    <source>
        <dbReference type="SMART" id="SM00470"/>
    </source>
</evidence>
<proteinExistence type="predicted"/>
<reference evidence="3 4" key="1">
    <citation type="submission" date="2015-09" db="EMBL/GenBank/DDBJ databases">
        <title>Draft genome sequence of Kouleothrix aurantiaca JCM 19913.</title>
        <authorList>
            <person name="Hemp J."/>
        </authorList>
    </citation>
    <scope>NUCLEOTIDE SEQUENCE [LARGE SCALE GENOMIC DNA]</scope>
    <source>
        <strain evidence="3 4">COM-B</strain>
    </source>
</reference>
<organism evidence="3 4">
    <name type="scientific">Kouleothrix aurantiaca</name>
    <dbReference type="NCBI Taxonomy" id="186479"/>
    <lineage>
        <taxon>Bacteria</taxon>
        <taxon>Bacillati</taxon>
        <taxon>Chloroflexota</taxon>
        <taxon>Chloroflexia</taxon>
        <taxon>Chloroflexales</taxon>
        <taxon>Roseiflexineae</taxon>
        <taxon>Roseiflexaceae</taxon>
        <taxon>Kouleothrix</taxon>
    </lineage>
</organism>
<keyword evidence="4" id="KW-1185">Reference proteome</keyword>
<feature type="compositionally biased region" description="Low complexity" evidence="1">
    <location>
        <begin position="43"/>
        <end position="53"/>
    </location>
</feature>
<dbReference type="GO" id="GO:0007059">
    <property type="term" value="P:chromosome segregation"/>
    <property type="evidence" value="ECO:0007669"/>
    <property type="project" value="TreeGrafter"/>
</dbReference>
<dbReference type="GO" id="GO:0005694">
    <property type="term" value="C:chromosome"/>
    <property type="evidence" value="ECO:0007669"/>
    <property type="project" value="TreeGrafter"/>
</dbReference>
<protein>
    <recommendedName>
        <fullName evidence="2">ParB-like N-terminal domain-containing protein</fullName>
    </recommendedName>
</protein>
<dbReference type="AlphaFoldDB" id="A0A0P9DAK6"/>
<evidence type="ECO:0000313" key="4">
    <source>
        <dbReference type="Proteomes" id="UP000050509"/>
    </source>
</evidence>
<dbReference type="EMBL" id="LJCR01000027">
    <property type="protein sequence ID" value="KPV54654.1"/>
    <property type="molecule type" value="Genomic_DNA"/>
</dbReference>
<gene>
    <name evidence="3" type="ORF">SE17_02430</name>
</gene>
<dbReference type="InterPro" id="IPR036086">
    <property type="entry name" value="ParB/Sulfiredoxin_sf"/>
</dbReference>
<evidence type="ECO:0000313" key="3">
    <source>
        <dbReference type="EMBL" id="KPV54654.1"/>
    </source>
</evidence>
<dbReference type="Proteomes" id="UP000050509">
    <property type="component" value="Unassembled WGS sequence"/>
</dbReference>
<feature type="domain" description="ParB-like N-terminal" evidence="2">
    <location>
        <begin position="105"/>
        <end position="196"/>
    </location>
</feature>
<dbReference type="InterPro" id="IPR003115">
    <property type="entry name" value="ParB_N"/>
</dbReference>
<evidence type="ECO:0000256" key="1">
    <source>
        <dbReference type="SAM" id="MobiDB-lite"/>
    </source>
</evidence>
<dbReference type="PANTHER" id="PTHR33375:SF1">
    <property type="entry name" value="CHROMOSOME-PARTITIONING PROTEIN PARB-RELATED"/>
    <property type="match status" value="1"/>
</dbReference>
<dbReference type="Gene3D" id="1.10.10.2830">
    <property type="match status" value="1"/>
</dbReference>
<comment type="caution">
    <text evidence="3">The sequence shown here is derived from an EMBL/GenBank/DDBJ whole genome shotgun (WGS) entry which is preliminary data.</text>
</comment>